<reference evidence="1" key="1">
    <citation type="submission" date="2021-05" db="EMBL/GenBank/DDBJ databases">
        <authorList>
            <person name="Pan Q."/>
            <person name="Jouanno E."/>
            <person name="Zahm M."/>
            <person name="Klopp C."/>
            <person name="Cabau C."/>
            <person name="Louis A."/>
            <person name="Berthelot C."/>
            <person name="Parey E."/>
            <person name="Roest Crollius H."/>
            <person name="Montfort J."/>
            <person name="Robinson-Rechavi M."/>
            <person name="Bouchez O."/>
            <person name="Lampietro C."/>
            <person name="Lopez Roques C."/>
            <person name="Donnadieu C."/>
            <person name="Postlethwait J."/>
            <person name="Bobe J."/>
            <person name="Dillon D."/>
            <person name="Chandos A."/>
            <person name="von Hippel F."/>
            <person name="Guiguen Y."/>
        </authorList>
    </citation>
    <scope>NUCLEOTIDE SEQUENCE</scope>
    <source>
        <strain evidence="1">YG-Jan2019</strain>
    </source>
</reference>
<proteinExistence type="predicted"/>
<name>A0ACC2FM10_DALPE</name>
<dbReference type="Proteomes" id="UP001157502">
    <property type="component" value="Chromosome 25"/>
</dbReference>
<sequence length="88" mass="9764">MHLRNRDDDTQREAALVLGPPWRLPPWCLVVAAVLLRRQQMTNPPGPQWAIVSGKMWGHICPLKLPSPYVVDAASTHPPPTVQSSPVL</sequence>
<accession>A0ACC2FM10</accession>
<evidence type="ECO:0000313" key="1">
    <source>
        <dbReference type="EMBL" id="KAJ7992424.1"/>
    </source>
</evidence>
<evidence type="ECO:0000313" key="2">
    <source>
        <dbReference type="Proteomes" id="UP001157502"/>
    </source>
</evidence>
<comment type="caution">
    <text evidence="1">The sequence shown here is derived from an EMBL/GenBank/DDBJ whole genome shotgun (WGS) entry which is preliminary data.</text>
</comment>
<gene>
    <name evidence="1" type="ORF">DPEC_G00278410</name>
</gene>
<organism evidence="1 2">
    <name type="scientific">Dallia pectoralis</name>
    <name type="common">Alaska blackfish</name>
    <dbReference type="NCBI Taxonomy" id="75939"/>
    <lineage>
        <taxon>Eukaryota</taxon>
        <taxon>Metazoa</taxon>
        <taxon>Chordata</taxon>
        <taxon>Craniata</taxon>
        <taxon>Vertebrata</taxon>
        <taxon>Euteleostomi</taxon>
        <taxon>Actinopterygii</taxon>
        <taxon>Neopterygii</taxon>
        <taxon>Teleostei</taxon>
        <taxon>Protacanthopterygii</taxon>
        <taxon>Esociformes</taxon>
        <taxon>Umbridae</taxon>
        <taxon>Dallia</taxon>
    </lineage>
</organism>
<dbReference type="EMBL" id="CM055752">
    <property type="protein sequence ID" value="KAJ7992424.1"/>
    <property type="molecule type" value="Genomic_DNA"/>
</dbReference>
<protein>
    <submittedName>
        <fullName evidence="1">Uncharacterized protein</fullName>
    </submittedName>
</protein>
<keyword evidence="2" id="KW-1185">Reference proteome</keyword>